<feature type="binding site" evidence="9">
    <location>
        <position position="101"/>
    </location>
    <ligand>
        <name>ATP</name>
        <dbReference type="ChEBI" id="CHEBI:30616"/>
    </ligand>
</feature>
<dbReference type="InterPro" id="IPR004821">
    <property type="entry name" value="Cyt_trans-like"/>
</dbReference>
<evidence type="ECO:0000256" key="8">
    <source>
        <dbReference type="ARBA" id="ARBA00029346"/>
    </source>
</evidence>
<keyword evidence="3 9" id="KW-0548">Nucleotidyltransferase</keyword>
<organism evidence="11 12">
    <name type="scientific">Mycoplasmopsis felifaucium</name>
    <dbReference type="NCBI Taxonomy" id="35768"/>
    <lineage>
        <taxon>Bacteria</taxon>
        <taxon>Bacillati</taxon>
        <taxon>Mycoplasmatota</taxon>
        <taxon>Mycoplasmoidales</taxon>
        <taxon>Metamycoplasmataceae</taxon>
        <taxon>Mycoplasmopsis</taxon>
    </lineage>
</organism>
<reference evidence="11" key="1">
    <citation type="submission" date="2024-03" db="EMBL/GenBank/DDBJ databases">
        <title>Complete genome sequence of Mycoplasma felifaucium Z921 isolated from the trachea of a cheetah.</title>
        <authorList>
            <person name="Spergser J."/>
        </authorList>
    </citation>
    <scope>NUCLEOTIDE SEQUENCE [LARGE SCALE GENOMIC DNA]</scope>
    <source>
        <strain evidence="11">Z921</strain>
    </source>
</reference>
<evidence type="ECO:0000256" key="4">
    <source>
        <dbReference type="ARBA" id="ARBA00022741"/>
    </source>
</evidence>
<keyword evidence="7 9" id="KW-0173">Coenzyme A biosynthesis</keyword>
<feature type="binding site" evidence="9">
    <location>
        <position position="76"/>
    </location>
    <ligand>
        <name>substrate</name>
    </ligand>
</feature>
<dbReference type="NCBIfam" id="TIGR00125">
    <property type="entry name" value="cyt_tran_rel"/>
    <property type="match status" value="1"/>
</dbReference>
<comment type="catalytic activity">
    <reaction evidence="8 9">
        <text>(R)-4'-phosphopantetheine + ATP + H(+) = 3'-dephospho-CoA + diphosphate</text>
        <dbReference type="Rhea" id="RHEA:19801"/>
        <dbReference type="ChEBI" id="CHEBI:15378"/>
        <dbReference type="ChEBI" id="CHEBI:30616"/>
        <dbReference type="ChEBI" id="CHEBI:33019"/>
        <dbReference type="ChEBI" id="CHEBI:57328"/>
        <dbReference type="ChEBI" id="CHEBI:61723"/>
        <dbReference type="EC" id="2.7.7.3"/>
    </reaction>
</comment>
<evidence type="ECO:0000256" key="2">
    <source>
        <dbReference type="ARBA" id="ARBA00022679"/>
    </source>
</evidence>
<comment type="caution">
    <text evidence="9">Lacks conserved residue(s) required for the propagation of feature annotation.</text>
</comment>
<proteinExistence type="inferred from homology"/>
<dbReference type="RefSeq" id="WP_338822769.1">
    <property type="nucleotide sequence ID" value="NZ_CP148067.1"/>
</dbReference>
<comment type="similarity">
    <text evidence="9">Belongs to the bacterial CoaD family.</text>
</comment>
<comment type="subunit">
    <text evidence="9">Homohexamer.</text>
</comment>
<keyword evidence="2 9" id="KW-0808">Transferase</keyword>
<evidence type="ECO:0000256" key="1">
    <source>
        <dbReference type="ARBA" id="ARBA00022490"/>
    </source>
</evidence>
<keyword evidence="5 9" id="KW-0067">ATP-binding</keyword>
<evidence type="ECO:0000313" key="12">
    <source>
        <dbReference type="Proteomes" id="UP001477443"/>
    </source>
</evidence>
<comment type="function">
    <text evidence="9">Reversibly transfers an adenylyl group from ATP to 4'-phosphopantetheine, yielding dephospho-CoA (dPCoA) and pyrophosphate.</text>
</comment>
<feature type="binding site" evidence="9">
    <location>
        <position position="90"/>
    </location>
    <ligand>
        <name>substrate</name>
    </ligand>
</feature>
<feature type="binding site" evidence="9">
    <location>
        <position position="43"/>
    </location>
    <ligand>
        <name>substrate</name>
    </ligand>
</feature>
<sequence>MSKKVALYPGSFDPFHLGHLSVLKKALRIFDEIHVVVSINPDKENLDNIDERYLNVKNELKDFKNVFISINKDDLTANIAKKNGANFIIRSARNDIDYNYELQLAAGNNSLNPELETVLIVPDYDKIEYSSTLVRHMEKLKKCENS</sequence>
<comment type="cofactor">
    <cofactor evidence="9">
        <name>Mg(2+)</name>
        <dbReference type="ChEBI" id="CHEBI:18420"/>
    </cofactor>
</comment>
<evidence type="ECO:0000256" key="6">
    <source>
        <dbReference type="ARBA" id="ARBA00022842"/>
    </source>
</evidence>
<protein>
    <recommendedName>
        <fullName evidence="9">Phosphopantetheine adenylyltransferase</fullName>
        <ecNumber evidence="9">2.7.7.3</ecNumber>
    </recommendedName>
    <alternativeName>
        <fullName evidence="9">Dephospho-CoA pyrophosphorylase</fullName>
    </alternativeName>
    <alternativeName>
        <fullName evidence="9">Pantetheine-phosphate adenylyltransferase</fullName>
        <shortName evidence="9">PPAT</shortName>
    </alternativeName>
</protein>
<feature type="binding site" evidence="9">
    <location>
        <position position="19"/>
    </location>
    <ligand>
        <name>ATP</name>
        <dbReference type="ChEBI" id="CHEBI:30616"/>
    </ligand>
</feature>
<keyword evidence="12" id="KW-1185">Reference proteome</keyword>
<evidence type="ECO:0000313" key="11">
    <source>
        <dbReference type="EMBL" id="WXL29159.1"/>
    </source>
</evidence>
<dbReference type="PANTHER" id="PTHR21342">
    <property type="entry name" value="PHOSPHOPANTETHEINE ADENYLYLTRANSFERASE"/>
    <property type="match status" value="1"/>
</dbReference>
<dbReference type="Proteomes" id="UP001477443">
    <property type="component" value="Chromosome"/>
</dbReference>
<dbReference type="GO" id="GO:0004595">
    <property type="term" value="F:pantetheine-phosphate adenylyltransferase activity"/>
    <property type="evidence" value="ECO:0007669"/>
    <property type="project" value="UniProtKB-EC"/>
</dbReference>
<dbReference type="PRINTS" id="PR01020">
    <property type="entry name" value="LPSBIOSNTHSS"/>
</dbReference>
<dbReference type="HAMAP" id="MF_00151">
    <property type="entry name" value="PPAT_bact"/>
    <property type="match status" value="1"/>
</dbReference>
<name>A0ABZ2RQ51_9BACT</name>
<dbReference type="EC" id="2.7.7.3" evidence="9"/>
<dbReference type="NCBIfam" id="TIGR01510">
    <property type="entry name" value="coaD_prev_kdtB"/>
    <property type="match status" value="1"/>
</dbReference>
<gene>
    <name evidence="9 11" type="primary">coaD</name>
    <name evidence="11" type="ORF">WG617_00700</name>
</gene>
<dbReference type="EMBL" id="CP148067">
    <property type="protein sequence ID" value="WXL29159.1"/>
    <property type="molecule type" value="Genomic_DNA"/>
</dbReference>
<comment type="subcellular location">
    <subcellularLocation>
        <location evidence="9">Cytoplasm</location>
    </subcellularLocation>
</comment>
<feature type="binding site" evidence="9">
    <location>
        <begin position="11"/>
        <end position="12"/>
    </location>
    <ligand>
        <name>ATP</name>
        <dbReference type="ChEBI" id="CHEBI:30616"/>
    </ligand>
</feature>
<comment type="pathway">
    <text evidence="9">Cofactor biosynthesis; coenzyme A biosynthesis; CoA from (R)-pantothenate: step 4/5.</text>
</comment>
<dbReference type="SUPFAM" id="SSF52374">
    <property type="entry name" value="Nucleotidylyl transferase"/>
    <property type="match status" value="1"/>
</dbReference>
<evidence type="ECO:0000256" key="5">
    <source>
        <dbReference type="ARBA" id="ARBA00022840"/>
    </source>
</evidence>
<evidence type="ECO:0000256" key="3">
    <source>
        <dbReference type="ARBA" id="ARBA00022695"/>
    </source>
</evidence>
<dbReference type="Gene3D" id="3.40.50.620">
    <property type="entry name" value="HUPs"/>
    <property type="match status" value="1"/>
</dbReference>
<keyword evidence="6 9" id="KW-0460">Magnesium</keyword>
<accession>A0ABZ2RQ51</accession>
<keyword evidence="4 9" id="KW-0547">Nucleotide-binding</keyword>
<evidence type="ECO:0000256" key="7">
    <source>
        <dbReference type="ARBA" id="ARBA00022993"/>
    </source>
</evidence>
<feature type="site" description="Transition state stabilizer" evidence="9">
    <location>
        <position position="19"/>
    </location>
</feature>
<dbReference type="InterPro" id="IPR001980">
    <property type="entry name" value="PPAT"/>
</dbReference>
<feature type="binding site" evidence="9">
    <location>
        <begin position="126"/>
        <end position="132"/>
    </location>
    <ligand>
        <name>ATP</name>
        <dbReference type="ChEBI" id="CHEBI:30616"/>
    </ligand>
</feature>
<keyword evidence="1 9" id="KW-0963">Cytoplasm</keyword>
<dbReference type="InterPro" id="IPR014729">
    <property type="entry name" value="Rossmann-like_a/b/a_fold"/>
</dbReference>
<dbReference type="PANTHER" id="PTHR21342:SF1">
    <property type="entry name" value="PHOSPHOPANTETHEINE ADENYLYLTRANSFERASE"/>
    <property type="match status" value="1"/>
</dbReference>
<evidence type="ECO:0000256" key="9">
    <source>
        <dbReference type="HAMAP-Rule" id="MF_00151"/>
    </source>
</evidence>
<dbReference type="Pfam" id="PF01467">
    <property type="entry name" value="CTP_transf_like"/>
    <property type="match status" value="1"/>
</dbReference>
<feature type="domain" description="Cytidyltransferase-like" evidence="10">
    <location>
        <begin position="7"/>
        <end position="136"/>
    </location>
</feature>
<evidence type="ECO:0000259" key="10">
    <source>
        <dbReference type="Pfam" id="PF01467"/>
    </source>
</evidence>
<feature type="binding site" evidence="9">
    <location>
        <position position="11"/>
    </location>
    <ligand>
        <name>substrate</name>
    </ligand>
</feature>